<organism evidence="1 2">
    <name type="scientific">Aquiflexum balticum DSM 16537</name>
    <dbReference type="NCBI Taxonomy" id="758820"/>
    <lineage>
        <taxon>Bacteria</taxon>
        <taxon>Pseudomonadati</taxon>
        <taxon>Bacteroidota</taxon>
        <taxon>Cytophagia</taxon>
        <taxon>Cytophagales</taxon>
        <taxon>Cyclobacteriaceae</taxon>
        <taxon>Aquiflexum</taxon>
    </lineage>
</organism>
<dbReference type="STRING" id="758820.SAMN00777080_2681"/>
<proteinExistence type="predicted"/>
<evidence type="ECO:0000313" key="2">
    <source>
        <dbReference type="Proteomes" id="UP000192333"/>
    </source>
</evidence>
<dbReference type="EMBL" id="LT838813">
    <property type="protein sequence ID" value="SMD44066.1"/>
    <property type="molecule type" value="Genomic_DNA"/>
</dbReference>
<dbReference type="Proteomes" id="UP000192333">
    <property type="component" value="Chromosome I"/>
</dbReference>
<protein>
    <submittedName>
        <fullName evidence="1">Uncharacterized protein</fullName>
    </submittedName>
</protein>
<dbReference type="Gene3D" id="3.40.50.2000">
    <property type="entry name" value="Glycogen Phosphorylase B"/>
    <property type="match status" value="2"/>
</dbReference>
<name>A0A1W2H6E5_9BACT</name>
<gene>
    <name evidence="1" type="ORF">SAMN00777080_2681</name>
</gene>
<evidence type="ECO:0000313" key="1">
    <source>
        <dbReference type="EMBL" id="SMD44066.1"/>
    </source>
</evidence>
<dbReference type="AlphaFoldDB" id="A0A1W2H6E5"/>
<accession>A0A1W2H6E5</accession>
<sequence>MILAYTDLKMDPRPYRQIKSLGNDFEVHSAGTSKAGIEYQFHLIKKRSFINELINLPMLKFGFYDSFYWDKAKNRFCLEMKNISFDLVIAHEIRLVPLAIKIAGSAPVILDAHEYSPLNFDDDPFWRFFYKDYYIFLCSKFIPKVQQMITVSKGIVQEYKKNFLVEPVLVTNACEFKDLKPNPVGSKIKLLHHGIVSSSRSLEIMLDMMDFLNSDFELYLMLVFRDSTRFHWKRLVKKASKNPRIIFLKPVPREILVEYSNQFDVGLAFFPPNNFNLKFALPNKFFEYIQSRLMVLVGPDYEMSPLVRKYQFGVVSKEWTAESMAKSLSRLDKDEINRLKTNANVAALELNSEKQMEVLKKVVEGLI</sequence>
<dbReference type="SUPFAM" id="SSF53756">
    <property type="entry name" value="UDP-Glycosyltransferase/glycogen phosphorylase"/>
    <property type="match status" value="1"/>
</dbReference>
<reference evidence="2" key="1">
    <citation type="submission" date="2017-04" db="EMBL/GenBank/DDBJ databases">
        <authorList>
            <person name="Varghese N."/>
            <person name="Submissions S."/>
        </authorList>
    </citation>
    <scope>NUCLEOTIDE SEQUENCE [LARGE SCALE GENOMIC DNA]</scope>
    <source>
        <strain evidence="2">DSM 16537</strain>
    </source>
</reference>
<keyword evidence="2" id="KW-1185">Reference proteome</keyword>